<keyword evidence="2" id="KW-0808">Transferase</keyword>
<proteinExistence type="predicted"/>
<dbReference type="AlphaFoldDB" id="A0AAV8H065"/>
<dbReference type="InterPro" id="IPR026960">
    <property type="entry name" value="RVT-Znf"/>
</dbReference>
<reference evidence="2" key="1">
    <citation type="submission" date="2022-08" db="EMBL/GenBank/DDBJ databases">
        <authorList>
            <person name="Marques A."/>
        </authorList>
    </citation>
    <scope>NUCLEOTIDE SEQUENCE</scope>
    <source>
        <strain evidence="2">RhyPub2mFocal</strain>
        <tissue evidence="2">Leaves</tissue>
    </source>
</reference>
<comment type="caution">
    <text evidence="2">The sequence shown here is derived from an EMBL/GenBank/DDBJ whole genome shotgun (WGS) entry which is preliminary data.</text>
</comment>
<name>A0AAV8H065_9POAL</name>
<dbReference type="Proteomes" id="UP001140206">
    <property type="component" value="Chromosome 1"/>
</dbReference>
<sequence length="254" mass="29907">MEINSGLDCSFWYDNWLGTPLRCLLSQHQKPMRSKITYSEALTQLHLLLPRPWDEQTSLLMEGHQPSSLHRSTTNDRVSWRWSSIGTFSVSSLYKSLSTAGKLTSPLTCIWRFSIPPSLKFFLYLLCRDKLLTQQQLRKRHLLAPQPLCFLCQQQILEDSLHLFFYCPYTLSVWRRITLLHALPYLLQSYTVQDSLVLTLQQRRTDKSFHVFLSTALWAMWVERNNRIFRGRSRDVQTVANGIEEEAKMYKRLC</sequence>
<dbReference type="PANTHER" id="PTHR33116:SF78">
    <property type="entry name" value="OS12G0587133 PROTEIN"/>
    <property type="match status" value="1"/>
</dbReference>
<dbReference type="PANTHER" id="PTHR33116">
    <property type="entry name" value="REVERSE TRANSCRIPTASE ZINC-BINDING DOMAIN-CONTAINING PROTEIN-RELATED-RELATED"/>
    <property type="match status" value="1"/>
</dbReference>
<keyword evidence="2" id="KW-0548">Nucleotidyltransferase</keyword>
<evidence type="ECO:0000313" key="3">
    <source>
        <dbReference type="Proteomes" id="UP001140206"/>
    </source>
</evidence>
<evidence type="ECO:0000313" key="2">
    <source>
        <dbReference type="EMBL" id="KAJ4808658.1"/>
    </source>
</evidence>
<feature type="domain" description="Reverse transcriptase zinc-binding" evidence="1">
    <location>
        <begin position="88"/>
        <end position="174"/>
    </location>
</feature>
<gene>
    <name evidence="2" type="ORF">LUZ62_021224</name>
</gene>
<dbReference type="GO" id="GO:0003964">
    <property type="term" value="F:RNA-directed DNA polymerase activity"/>
    <property type="evidence" value="ECO:0007669"/>
    <property type="project" value="UniProtKB-KW"/>
</dbReference>
<dbReference type="EMBL" id="JAMFTS010000001">
    <property type="protein sequence ID" value="KAJ4808658.1"/>
    <property type="molecule type" value="Genomic_DNA"/>
</dbReference>
<keyword evidence="2" id="KW-0695">RNA-directed DNA polymerase</keyword>
<organism evidence="2 3">
    <name type="scientific">Rhynchospora pubera</name>
    <dbReference type="NCBI Taxonomy" id="906938"/>
    <lineage>
        <taxon>Eukaryota</taxon>
        <taxon>Viridiplantae</taxon>
        <taxon>Streptophyta</taxon>
        <taxon>Embryophyta</taxon>
        <taxon>Tracheophyta</taxon>
        <taxon>Spermatophyta</taxon>
        <taxon>Magnoliopsida</taxon>
        <taxon>Liliopsida</taxon>
        <taxon>Poales</taxon>
        <taxon>Cyperaceae</taxon>
        <taxon>Cyperoideae</taxon>
        <taxon>Rhynchosporeae</taxon>
        <taxon>Rhynchospora</taxon>
    </lineage>
</organism>
<protein>
    <submittedName>
        <fullName evidence="2">RNA-directed DNA polymerase (Reverse transcriptase)-related family protein</fullName>
    </submittedName>
</protein>
<dbReference type="Pfam" id="PF13966">
    <property type="entry name" value="zf-RVT"/>
    <property type="match status" value="1"/>
</dbReference>
<evidence type="ECO:0000259" key="1">
    <source>
        <dbReference type="Pfam" id="PF13966"/>
    </source>
</evidence>
<accession>A0AAV8H065</accession>
<keyword evidence="3" id="KW-1185">Reference proteome</keyword>